<keyword evidence="1" id="KW-1133">Transmembrane helix</keyword>
<organism evidence="2 3">
    <name type="scientific">Capnocytophaga canimorsus</name>
    <dbReference type="NCBI Taxonomy" id="28188"/>
    <lineage>
        <taxon>Bacteria</taxon>
        <taxon>Pseudomonadati</taxon>
        <taxon>Bacteroidota</taxon>
        <taxon>Flavobacteriia</taxon>
        <taxon>Flavobacteriales</taxon>
        <taxon>Flavobacteriaceae</taxon>
        <taxon>Capnocytophaga</taxon>
    </lineage>
</organism>
<evidence type="ECO:0000313" key="3">
    <source>
        <dbReference type="Proteomes" id="UP000243136"/>
    </source>
</evidence>
<protein>
    <submittedName>
        <fullName evidence="2">Uncharacterized protein</fullName>
    </submittedName>
</protein>
<sequence>MNYVRNLRKSIRFFSLIPYYSNQCAKFKHFLSIKKAPFFIILPKSSTNIKIFVLLYIVFLFSQKLGGI</sequence>
<keyword evidence="1" id="KW-0472">Membrane</keyword>
<proteinExistence type="predicted"/>
<accession>A0A250G7A2</accession>
<dbReference type="EMBL" id="CP022388">
    <property type="protein sequence ID" value="ATA92208.1"/>
    <property type="molecule type" value="Genomic_DNA"/>
</dbReference>
<dbReference type="Proteomes" id="UP000243136">
    <property type="component" value="Chromosome"/>
</dbReference>
<keyword evidence="1" id="KW-0812">Transmembrane</keyword>
<dbReference type="AlphaFoldDB" id="A0A250G7A2"/>
<evidence type="ECO:0000313" key="2">
    <source>
        <dbReference type="EMBL" id="ATA92208.1"/>
    </source>
</evidence>
<reference evidence="3" key="1">
    <citation type="submission" date="2017-06" db="EMBL/GenBank/DDBJ databases">
        <title>Capnocytophaga spp. assemblies.</title>
        <authorList>
            <person name="Gulvik C.A."/>
        </authorList>
    </citation>
    <scope>NUCLEOTIDE SEQUENCE [LARGE SCALE GENOMIC DNA]</scope>
    <source>
        <strain evidence="3">H5594</strain>
    </source>
</reference>
<evidence type="ECO:0000256" key="1">
    <source>
        <dbReference type="SAM" id="Phobius"/>
    </source>
</evidence>
<gene>
    <name evidence="2" type="ORF">CGC56_08610</name>
</gene>
<feature type="transmembrane region" description="Helical" evidence="1">
    <location>
        <begin position="36"/>
        <end position="61"/>
    </location>
</feature>
<name>A0A250G7A2_9FLAO</name>